<accession>A0A5C4R1F0</accession>
<comment type="similarity">
    <text evidence="1 3">Belongs to the bacterial histone-like protein family.</text>
</comment>
<keyword evidence="2" id="KW-0238">DNA-binding</keyword>
<keyword evidence="6" id="KW-1185">Reference proteome</keyword>
<dbReference type="PANTHER" id="PTHR33175">
    <property type="entry name" value="DNA-BINDING PROTEIN HU"/>
    <property type="match status" value="1"/>
</dbReference>
<evidence type="ECO:0000256" key="3">
    <source>
        <dbReference type="RuleBase" id="RU003939"/>
    </source>
</evidence>
<dbReference type="Pfam" id="PF00216">
    <property type="entry name" value="Bac_DNA_binding"/>
    <property type="match status" value="1"/>
</dbReference>
<evidence type="ECO:0000256" key="2">
    <source>
        <dbReference type="ARBA" id="ARBA00023125"/>
    </source>
</evidence>
<organism evidence="5 6">
    <name type="scientific">Paracoccus haeundaensis</name>
    <dbReference type="NCBI Taxonomy" id="225362"/>
    <lineage>
        <taxon>Bacteria</taxon>
        <taxon>Pseudomonadati</taxon>
        <taxon>Pseudomonadota</taxon>
        <taxon>Alphaproteobacteria</taxon>
        <taxon>Rhodobacterales</taxon>
        <taxon>Paracoccaceae</taxon>
        <taxon>Paracoccus</taxon>
    </lineage>
</organism>
<dbReference type="SUPFAM" id="SSF47729">
    <property type="entry name" value="IHF-like DNA-binding proteins"/>
    <property type="match status" value="1"/>
</dbReference>
<dbReference type="EMBL" id="VDDC01000049">
    <property type="protein sequence ID" value="TNH37792.1"/>
    <property type="molecule type" value="Genomic_DNA"/>
</dbReference>
<dbReference type="PRINTS" id="PR01727">
    <property type="entry name" value="DNABINDINGHU"/>
</dbReference>
<sequence>MIRSELVGKLMETYPHLSRPVVEAALNSILNEITNRLAQGQRVEIRGFGSFASKIRDARMGRNPKTGEPVQVENKQVPRFRASKHLLEQLNGSKTPG</sequence>
<dbReference type="InterPro" id="IPR010992">
    <property type="entry name" value="IHF-like_DNA-bd_dom_sf"/>
</dbReference>
<proteinExistence type="inferred from homology"/>
<dbReference type="InterPro" id="IPR000119">
    <property type="entry name" value="Hist_DNA-bd"/>
</dbReference>
<name>A0A5C4R1F0_9RHOB</name>
<evidence type="ECO:0000313" key="5">
    <source>
        <dbReference type="EMBL" id="TNH37792.1"/>
    </source>
</evidence>
<gene>
    <name evidence="5" type="ORF">FHD67_18400</name>
</gene>
<dbReference type="InterPro" id="IPR020816">
    <property type="entry name" value="Histone-like_DNA-bd_CS"/>
</dbReference>
<dbReference type="RefSeq" id="WP_045999880.1">
    <property type="nucleotide sequence ID" value="NZ_VDDC01000049.1"/>
</dbReference>
<evidence type="ECO:0000256" key="4">
    <source>
        <dbReference type="SAM" id="MobiDB-lite"/>
    </source>
</evidence>
<dbReference type="AlphaFoldDB" id="A0A5C4R1F0"/>
<evidence type="ECO:0000313" key="6">
    <source>
        <dbReference type="Proteomes" id="UP000304880"/>
    </source>
</evidence>
<dbReference type="SMART" id="SM00411">
    <property type="entry name" value="BHL"/>
    <property type="match status" value="1"/>
</dbReference>
<reference evidence="5 6" key="1">
    <citation type="submission" date="2019-06" db="EMBL/GenBank/DDBJ databases">
        <authorList>
            <person name="Li J."/>
        </authorList>
    </citation>
    <scope>NUCLEOTIDE SEQUENCE [LARGE SCALE GENOMIC DNA]</scope>
    <source>
        <strain evidence="5 6">CGMCC 1.8012</strain>
    </source>
</reference>
<dbReference type="Proteomes" id="UP000304880">
    <property type="component" value="Unassembled WGS sequence"/>
</dbReference>
<dbReference type="GO" id="GO:0005829">
    <property type="term" value="C:cytosol"/>
    <property type="evidence" value="ECO:0007669"/>
    <property type="project" value="TreeGrafter"/>
</dbReference>
<dbReference type="GO" id="GO:0030527">
    <property type="term" value="F:structural constituent of chromatin"/>
    <property type="evidence" value="ECO:0007669"/>
    <property type="project" value="InterPro"/>
</dbReference>
<protein>
    <submittedName>
        <fullName evidence="5">Integration host factor subunit beta</fullName>
    </submittedName>
</protein>
<comment type="caution">
    <text evidence="5">The sequence shown here is derived from an EMBL/GenBank/DDBJ whole genome shotgun (WGS) entry which is preliminary data.</text>
</comment>
<dbReference type="GeneID" id="97049954"/>
<dbReference type="CDD" id="cd13836">
    <property type="entry name" value="IHF_B"/>
    <property type="match status" value="1"/>
</dbReference>
<dbReference type="PANTHER" id="PTHR33175:SF5">
    <property type="entry name" value="INTEGRATION HOST FACTOR SUBUNIT BETA"/>
    <property type="match status" value="1"/>
</dbReference>
<feature type="region of interest" description="Disordered" evidence="4">
    <location>
        <begin position="56"/>
        <end position="75"/>
    </location>
</feature>
<dbReference type="PROSITE" id="PS00045">
    <property type="entry name" value="HISTONE_LIKE"/>
    <property type="match status" value="1"/>
</dbReference>
<dbReference type="GO" id="GO:0003677">
    <property type="term" value="F:DNA binding"/>
    <property type="evidence" value="ECO:0007669"/>
    <property type="project" value="UniProtKB-KW"/>
</dbReference>
<evidence type="ECO:0000256" key="1">
    <source>
        <dbReference type="ARBA" id="ARBA00010529"/>
    </source>
</evidence>
<dbReference type="Gene3D" id="4.10.520.10">
    <property type="entry name" value="IHF-like DNA-binding proteins"/>
    <property type="match status" value="1"/>
</dbReference>